<dbReference type="EMBL" id="BAAAMR010000088">
    <property type="protein sequence ID" value="GAA2159880.1"/>
    <property type="molecule type" value="Genomic_DNA"/>
</dbReference>
<gene>
    <name evidence="2" type="ORF">GCM10009727_72220</name>
</gene>
<dbReference type="Proteomes" id="UP001501020">
    <property type="component" value="Unassembled WGS sequence"/>
</dbReference>
<proteinExistence type="predicted"/>
<feature type="compositionally biased region" description="Pro residues" evidence="1">
    <location>
        <begin position="147"/>
        <end position="168"/>
    </location>
</feature>
<feature type="compositionally biased region" description="Basic residues" evidence="1">
    <location>
        <begin position="74"/>
        <end position="86"/>
    </location>
</feature>
<evidence type="ECO:0000256" key="1">
    <source>
        <dbReference type="SAM" id="MobiDB-lite"/>
    </source>
</evidence>
<organism evidence="2 3">
    <name type="scientific">Actinomadura napierensis</name>
    <dbReference type="NCBI Taxonomy" id="267854"/>
    <lineage>
        <taxon>Bacteria</taxon>
        <taxon>Bacillati</taxon>
        <taxon>Actinomycetota</taxon>
        <taxon>Actinomycetes</taxon>
        <taxon>Streptosporangiales</taxon>
        <taxon>Thermomonosporaceae</taxon>
        <taxon>Actinomadura</taxon>
    </lineage>
</organism>
<feature type="compositionally biased region" description="Low complexity" evidence="1">
    <location>
        <begin position="112"/>
        <end position="122"/>
    </location>
</feature>
<evidence type="ECO:0000313" key="2">
    <source>
        <dbReference type="EMBL" id="GAA2159880.1"/>
    </source>
</evidence>
<feature type="compositionally biased region" description="Basic residues" evidence="1">
    <location>
        <begin position="191"/>
        <end position="201"/>
    </location>
</feature>
<accession>A0ABP5M2P3</accession>
<sequence>MIELMFLGSAAFVGGAHAVRQSRGRNQPRQRARRDSLLVKAWNSAGAPRTEESMLGDAVADLGGRAIGSTVRRTAPRVRRRARSAHARAASRWQRRTEQDRTVTFFRRRNRSANTATTTGSGNPAGAGPGGTRTADEPVLPRGGAPRPLPPGSHPAAPRSPIPMPPGHPTGTTMRGRATGGAPRGQSSGRGRARGRARAQSRMRIAVPLDLDAPDTDEEFLSACADLQQMLRGIGVAVEDWNDELMTRRLPPVVTGPLERVHEGLVDGAARTALATVLFENWFAEAREIAAAGIEFTGEDPE</sequence>
<reference evidence="3" key="1">
    <citation type="journal article" date="2019" name="Int. J. Syst. Evol. Microbiol.">
        <title>The Global Catalogue of Microorganisms (GCM) 10K type strain sequencing project: providing services to taxonomists for standard genome sequencing and annotation.</title>
        <authorList>
            <consortium name="The Broad Institute Genomics Platform"/>
            <consortium name="The Broad Institute Genome Sequencing Center for Infectious Disease"/>
            <person name="Wu L."/>
            <person name="Ma J."/>
        </authorList>
    </citation>
    <scope>NUCLEOTIDE SEQUENCE [LARGE SCALE GENOMIC DNA]</scope>
    <source>
        <strain evidence="3">JCM 13850</strain>
    </source>
</reference>
<evidence type="ECO:0000313" key="3">
    <source>
        <dbReference type="Proteomes" id="UP001501020"/>
    </source>
</evidence>
<feature type="region of interest" description="Disordered" evidence="1">
    <location>
        <begin position="70"/>
        <end position="201"/>
    </location>
</feature>
<comment type="caution">
    <text evidence="2">The sequence shown here is derived from an EMBL/GenBank/DDBJ whole genome shotgun (WGS) entry which is preliminary data.</text>
</comment>
<protein>
    <submittedName>
        <fullName evidence="2">Uncharacterized protein</fullName>
    </submittedName>
</protein>
<dbReference type="RefSeq" id="WP_344278011.1">
    <property type="nucleotide sequence ID" value="NZ_BAAAMR010000088.1"/>
</dbReference>
<name>A0ABP5M2P3_9ACTN</name>
<keyword evidence="3" id="KW-1185">Reference proteome</keyword>